<dbReference type="EMBL" id="BAAARW010000006">
    <property type="protein sequence ID" value="GAA2411394.1"/>
    <property type="molecule type" value="Genomic_DNA"/>
</dbReference>
<accession>A0ABP5VWF0</accession>
<reference evidence="3" key="1">
    <citation type="journal article" date="2019" name="Int. J. Syst. Evol. Microbiol.">
        <title>The Global Catalogue of Microorganisms (GCM) 10K type strain sequencing project: providing services to taxonomists for standard genome sequencing and annotation.</title>
        <authorList>
            <consortium name="The Broad Institute Genomics Platform"/>
            <consortium name="The Broad Institute Genome Sequencing Center for Infectious Disease"/>
            <person name="Wu L."/>
            <person name="Ma J."/>
        </authorList>
    </citation>
    <scope>NUCLEOTIDE SEQUENCE [LARGE SCALE GENOMIC DNA]</scope>
    <source>
        <strain evidence="3">JCM 3325</strain>
    </source>
</reference>
<organism evidence="2 3">
    <name type="scientific">Actinomadura vinacea</name>
    <dbReference type="NCBI Taxonomy" id="115336"/>
    <lineage>
        <taxon>Bacteria</taxon>
        <taxon>Bacillati</taxon>
        <taxon>Actinomycetota</taxon>
        <taxon>Actinomycetes</taxon>
        <taxon>Streptosporangiales</taxon>
        <taxon>Thermomonosporaceae</taxon>
        <taxon>Actinomadura</taxon>
    </lineage>
</organism>
<feature type="compositionally biased region" description="Basic residues" evidence="1">
    <location>
        <begin position="70"/>
        <end position="79"/>
    </location>
</feature>
<sequence>MEARIRTLGQSDAIRAIVIRGQGGTFCAGSDMTAFRAVEECPVPVPAEVHSVTAGRKPSTRVTSSGGGNHRLKARRSRHVDRTGSPTCRCSWTTWCHRR</sequence>
<evidence type="ECO:0000313" key="2">
    <source>
        <dbReference type="EMBL" id="GAA2411394.1"/>
    </source>
</evidence>
<evidence type="ECO:0008006" key="4">
    <source>
        <dbReference type="Google" id="ProtNLM"/>
    </source>
</evidence>
<feature type="region of interest" description="Disordered" evidence="1">
    <location>
        <begin position="49"/>
        <end position="86"/>
    </location>
</feature>
<evidence type="ECO:0000313" key="3">
    <source>
        <dbReference type="Proteomes" id="UP001501231"/>
    </source>
</evidence>
<dbReference type="Proteomes" id="UP001501231">
    <property type="component" value="Unassembled WGS sequence"/>
</dbReference>
<dbReference type="Gene3D" id="3.90.226.10">
    <property type="entry name" value="2-enoyl-CoA Hydratase, Chain A, domain 1"/>
    <property type="match status" value="1"/>
</dbReference>
<keyword evidence="3" id="KW-1185">Reference proteome</keyword>
<comment type="caution">
    <text evidence="2">The sequence shown here is derived from an EMBL/GenBank/DDBJ whole genome shotgun (WGS) entry which is preliminary data.</text>
</comment>
<gene>
    <name evidence="2" type="ORF">GCM10010191_20660</name>
</gene>
<protein>
    <recommendedName>
        <fullName evidence="4">Enoyl-CoA hydratase/isomerase family protein</fullName>
    </recommendedName>
</protein>
<dbReference type="SUPFAM" id="SSF52096">
    <property type="entry name" value="ClpP/crotonase"/>
    <property type="match status" value="1"/>
</dbReference>
<proteinExistence type="predicted"/>
<evidence type="ECO:0000256" key="1">
    <source>
        <dbReference type="SAM" id="MobiDB-lite"/>
    </source>
</evidence>
<dbReference type="InterPro" id="IPR029045">
    <property type="entry name" value="ClpP/crotonase-like_dom_sf"/>
</dbReference>
<name>A0ABP5VWF0_9ACTN</name>